<sequence length="155" mass="16971">MAGKDEPLALFIDKWRGPLSEQADVRFETRPLEDSSGLHFAIADSFAVSLGLKAIGTNWELLDPSGDADAPRSAVAAFGEAFAVNMALPGTPWLGEERARECGRDFLGAFDPASRTVMTNRMYFGWHPLTDAQIEWAFVGFDDRSIALLLTTMSD</sequence>
<gene>
    <name evidence="1" type="ORF">IB285_12060</name>
</gene>
<keyword evidence="2" id="KW-1185">Reference proteome</keyword>
<proteinExistence type="predicted"/>
<dbReference type="Proteomes" id="UP000635384">
    <property type="component" value="Unassembled WGS sequence"/>
</dbReference>
<reference evidence="1 2" key="1">
    <citation type="submission" date="2020-09" db="EMBL/GenBank/DDBJ databases">
        <authorList>
            <person name="Yoon J.-W."/>
        </authorList>
    </citation>
    <scope>NUCLEOTIDE SEQUENCE [LARGE SCALE GENOMIC DNA]</scope>
    <source>
        <strain evidence="1 2">KMU-140</strain>
    </source>
</reference>
<organism evidence="1 2">
    <name type="scientific">Erythrobacter rubeus</name>
    <dbReference type="NCBI Taxonomy" id="2760803"/>
    <lineage>
        <taxon>Bacteria</taxon>
        <taxon>Pseudomonadati</taxon>
        <taxon>Pseudomonadota</taxon>
        <taxon>Alphaproteobacteria</taxon>
        <taxon>Sphingomonadales</taxon>
        <taxon>Erythrobacteraceae</taxon>
        <taxon>Erythrobacter/Porphyrobacter group</taxon>
        <taxon>Erythrobacter</taxon>
    </lineage>
</organism>
<evidence type="ECO:0000313" key="2">
    <source>
        <dbReference type="Proteomes" id="UP000635384"/>
    </source>
</evidence>
<dbReference type="EMBL" id="JACXLC010000001">
    <property type="protein sequence ID" value="MBD2842987.1"/>
    <property type="molecule type" value="Genomic_DNA"/>
</dbReference>
<accession>A0ABR8KQH2</accession>
<protein>
    <submittedName>
        <fullName evidence="1">Uncharacterized protein</fullName>
    </submittedName>
</protein>
<dbReference type="RefSeq" id="WP_190788403.1">
    <property type="nucleotide sequence ID" value="NZ_JACXLC010000001.1"/>
</dbReference>
<name>A0ABR8KQH2_9SPHN</name>
<comment type="caution">
    <text evidence="1">The sequence shown here is derived from an EMBL/GenBank/DDBJ whole genome shotgun (WGS) entry which is preliminary data.</text>
</comment>
<evidence type="ECO:0000313" key="1">
    <source>
        <dbReference type="EMBL" id="MBD2842987.1"/>
    </source>
</evidence>